<dbReference type="RefSeq" id="WP_207861272.1">
    <property type="nucleotide sequence ID" value="NZ_JAFREP010000023.1"/>
</dbReference>
<name>A0A8J7U6C0_9BACT</name>
<organism evidence="2 3">
    <name type="scientific">Acanthopleuribacter pedis</name>
    <dbReference type="NCBI Taxonomy" id="442870"/>
    <lineage>
        <taxon>Bacteria</taxon>
        <taxon>Pseudomonadati</taxon>
        <taxon>Acidobacteriota</taxon>
        <taxon>Holophagae</taxon>
        <taxon>Acanthopleuribacterales</taxon>
        <taxon>Acanthopleuribacteraceae</taxon>
        <taxon>Acanthopleuribacter</taxon>
    </lineage>
</organism>
<proteinExistence type="predicted"/>
<evidence type="ECO:0000313" key="2">
    <source>
        <dbReference type="EMBL" id="MBO1321298.1"/>
    </source>
</evidence>
<feature type="chain" id="PRO_5035205065" description="Lipoprotein" evidence="1">
    <location>
        <begin position="23"/>
        <end position="185"/>
    </location>
</feature>
<keyword evidence="1" id="KW-0732">Signal</keyword>
<evidence type="ECO:0000313" key="3">
    <source>
        <dbReference type="Proteomes" id="UP000664417"/>
    </source>
</evidence>
<feature type="signal peptide" evidence="1">
    <location>
        <begin position="1"/>
        <end position="22"/>
    </location>
</feature>
<reference evidence="2" key="1">
    <citation type="submission" date="2021-03" db="EMBL/GenBank/DDBJ databases">
        <authorList>
            <person name="Wang G."/>
        </authorList>
    </citation>
    <scope>NUCLEOTIDE SEQUENCE</scope>
    <source>
        <strain evidence="2">KCTC 12899</strain>
    </source>
</reference>
<comment type="caution">
    <text evidence="2">The sequence shown here is derived from an EMBL/GenBank/DDBJ whole genome shotgun (WGS) entry which is preliminary data.</text>
</comment>
<dbReference type="Proteomes" id="UP000664417">
    <property type="component" value="Unassembled WGS sequence"/>
</dbReference>
<evidence type="ECO:0000256" key="1">
    <source>
        <dbReference type="SAM" id="SignalP"/>
    </source>
</evidence>
<protein>
    <recommendedName>
        <fullName evidence="4">Lipoprotein</fullName>
    </recommendedName>
</protein>
<keyword evidence="3" id="KW-1185">Reference proteome</keyword>
<sequence length="185" mass="21631">MKNGWIALMVGLTALMMSFSGCVPQDPMVEIRKLESQKKIREAKDKFEAYLGSKEDQNVSREYVKFLHRNNQLQFFRDQAREHLAKFPDDTDIKELQYEHFKDLAVSSEQRGDFGDAIRYITKHLLSPDFPEHKDWESRLCNVLLKWYNSGKENNNKNLMGKVLLDMENLGCENLAKTLRKQDGL</sequence>
<dbReference type="AlphaFoldDB" id="A0A8J7U6C0"/>
<evidence type="ECO:0008006" key="4">
    <source>
        <dbReference type="Google" id="ProtNLM"/>
    </source>
</evidence>
<dbReference type="EMBL" id="JAFREP010000023">
    <property type="protein sequence ID" value="MBO1321298.1"/>
    <property type="molecule type" value="Genomic_DNA"/>
</dbReference>
<accession>A0A8J7U6C0</accession>
<dbReference type="PROSITE" id="PS51257">
    <property type="entry name" value="PROKAR_LIPOPROTEIN"/>
    <property type="match status" value="1"/>
</dbReference>
<gene>
    <name evidence="2" type="ORF">J3U88_22650</name>
</gene>